<keyword evidence="1" id="KW-1133">Transmembrane helix</keyword>
<sequence length="111" mass="12423">MITTAPFIINSLFSLLVFMIAAFNINTILNGILIWLGISFAMHSFPSIGDAKSLWASTKTEWRENLLILLGLPLVIIIFIANVLRFFWIDLVYAAILWGIAAGLINKIPFI</sequence>
<name>A0AAP2REI5_9EURY</name>
<evidence type="ECO:0000256" key="1">
    <source>
        <dbReference type="SAM" id="Phobius"/>
    </source>
</evidence>
<dbReference type="EMBL" id="PGCK01000011">
    <property type="protein sequence ID" value="MCD1295893.1"/>
    <property type="molecule type" value="Genomic_DNA"/>
</dbReference>
<gene>
    <name evidence="2" type="ORF">CUJ83_12895</name>
</gene>
<reference evidence="2 3" key="1">
    <citation type="submission" date="2017-11" db="EMBL/GenBank/DDBJ databases">
        <title>Isolation and Characterization of Family Methanocellaceae Species from Potential Methane Hydrate Area Offshore Southwestern Taiwan.</title>
        <authorList>
            <person name="Zhang W.-L."/>
            <person name="Chen W.-C."/>
            <person name="Lai M.-C."/>
            <person name="Chen S.-C."/>
        </authorList>
    </citation>
    <scope>NUCLEOTIDE SEQUENCE [LARGE SCALE GENOMIC DNA]</scope>
    <source>
        <strain evidence="2 3">CWC-04</strain>
    </source>
</reference>
<organism evidence="2 3">
    <name type="scientific">Methanooceanicella nereidis</name>
    <dbReference type="NCBI Taxonomy" id="2052831"/>
    <lineage>
        <taxon>Archaea</taxon>
        <taxon>Methanobacteriati</taxon>
        <taxon>Methanobacteriota</taxon>
        <taxon>Stenosarchaea group</taxon>
        <taxon>Methanomicrobia</taxon>
        <taxon>Methanocellales</taxon>
        <taxon>Methanocellaceae</taxon>
        <taxon>Methanooceanicella</taxon>
    </lineage>
</organism>
<accession>A0AAP2REI5</accession>
<dbReference type="Proteomes" id="UP001320159">
    <property type="component" value="Unassembled WGS sequence"/>
</dbReference>
<proteinExistence type="predicted"/>
<keyword evidence="1" id="KW-0812">Transmembrane</keyword>
<keyword evidence="1" id="KW-0472">Membrane</keyword>
<dbReference type="AlphaFoldDB" id="A0AAP2REI5"/>
<evidence type="ECO:0000313" key="3">
    <source>
        <dbReference type="Proteomes" id="UP001320159"/>
    </source>
</evidence>
<keyword evidence="3" id="KW-1185">Reference proteome</keyword>
<protein>
    <submittedName>
        <fullName evidence="2">Uncharacterized protein</fullName>
    </submittedName>
</protein>
<evidence type="ECO:0000313" key="2">
    <source>
        <dbReference type="EMBL" id="MCD1295893.1"/>
    </source>
</evidence>
<feature type="transmembrane region" description="Helical" evidence="1">
    <location>
        <begin position="91"/>
        <end position="110"/>
    </location>
</feature>
<feature type="transmembrane region" description="Helical" evidence="1">
    <location>
        <begin position="12"/>
        <end position="45"/>
    </location>
</feature>
<feature type="transmembrane region" description="Helical" evidence="1">
    <location>
        <begin position="65"/>
        <end position="84"/>
    </location>
</feature>
<comment type="caution">
    <text evidence="2">The sequence shown here is derived from an EMBL/GenBank/DDBJ whole genome shotgun (WGS) entry which is preliminary data.</text>
</comment>